<accession>A0A397JLP3</accession>
<dbReference type="OrthoDB" id="27823at2759"/>
<gene>
    <name evidence="2" type="ORF">Glove_21g111</name>
</gene>
<evidence type="ECO:0000313" key="2">
    <source>
        <dbReference type="EMBL" id="RHZ88851.1"/>
    </source>
</evidence>
<feature type="compositionally biased region" description="Polar residues" evidence="1">
    <location>
        <begin position="68"/>
        <end position="89"/>
    </location>
</feature>
<protein>
    <submittedName>
        <fullName evidence="2">Uncharacterized protein</fullName>
    </submittedName>
</protein>
<evidence type="ECO:0000313" key="3">
    <source>
        <dbReference type="Proteomes" id="UP000266861"/>
    </source>
</evidence>
<organism evidence="2 3">
    <name type="scientific">Diversispora epigaea</name>
    <dbReference type="NCBI Taxonomy" id="1348612"/>
    <lineage>
        <taxon>Eukaryota</taxon>
        <taxon>Fungi</taxon>
        <taxon>Fungi incertae sedis</taxon>
        <taxon>Mucoromycota</taxon>
        <taxon>Glomeromycotina</taxon>
        <taxon>Glomeromycetes</taxon>
        <taxon>Diversisporales</taxon>
        <taxon>Diversisporaceae</taxon>
        <taxon>Diversispora</taxon>
    </lineage>
</organism>
<feature type="region of interest" description="Disordered" evidence="1">
    <location>
        <begin position="40"/>
        <end position="132"/>
    </location>
</feature>
<reference evidence="2 3" key="1">
    <citation type="submission" date="2018-08" db="EMBL/GenBank/DDBJ databases">
        <title>Genome and evolution of the arbuscular mycorrhizal fungus Diversispora epigaea (formerly Glomus versiforme) and its bacterial endosymbionts.</title>
        <authorList>
            <person name="Sun X."/>
            <person name="Fei Z."/>
            <person name="Harrison M."/>
        </authorList>
    </citation>
    <scope>NUCLEOTIDE SEQUENCE [LARGE SCALE GENOMIC DNA]</scope>
    <source>
        <strain evidence="2 3">IT104</strain>
    </source>
</reference>
<dbReference type="AlphaFoldDB" id="A0A397JLP3"/>
<evidence type="ECO:0000256" key="1">
    <source>
        <dbReference type="SAM" id="MobiDB-lite"/>
    </source>
</evidence>
<feature type="compositionally biased region" description="Low complexity" evidence="1">
    <location>
        <begin position="121"/>
        <end position="132"/>
    </location>
</feature>
<name>A0A397JLP3_9GLOM</name>
<dbReference type="EMBL" id="PQFF01000019">
    <property type="protein sequence ID" value="RHZ88851.1"/>
    <property type="molecule type" value="Genomic_DNA"/>
</dbReference>
<dbReference type="Proteomes" id="UP000266861">
    <property type="component" value="Unassembled WGS sequence"/>
</dbReference>
<feature type="compositionally biased region" description="Polar residues" evidence="1">
    <location>
        <begin position="110"/>
        <end position="120"/>
    </location>
</feature>
<proteinExistence type="predicted"/>
<keyword evidence="3" id="KW-1185">Reference proteome</keyword>
<feature type="compositionally biased region" description="Low complexity" evidence="1">
    <location>
        <begin position="40"/>
        <end position="67"/>
    </location>
</feature>
<sequence length="132" mass="14818">MHGRVKQDDLAEAFMANDGKLPKESLRFKFLMLLTRNNNIHTHTNSTTTSTLPMTPQPQQSTSQLQSIGRSDTINTLQSNTYPNLSQNMKPGRIPIPPSHQQPPRPPNVITANNQRQLPMQSYASLASQQQQ</sequence>
<feature type="compositionally biased region" description="Pro residues" evidence="1">
    <location>
        <begin position="94"/>
        <end position="107"/>
    </location>
</feature>
<comment type="caution">
    <text evidence="2">The sequence shown here is derived from an EMBL/GenBank/DDBJ whole genome shotgun (WGS) entry which is preliminary data.</text>
</comment>